<dbReference type="Proteomes" id="UP001054837">
    <property type="component" value="Unassembled WGS sequence"/>
</dbReference>
<gene>
    <name evidence="2" type="ORF">CDAR_207221</name>
</gene>
<evidence type="ECO:0000313" key="2">
    <source>
        <dbReference type="EMBL" id="GIY35178.1"/>
    </source>
</evidence>
<accession>A0AAV4SUA4</accession>
<comment type="caution">
    <text evidence="2">The sequence shown here is derived from an EMBL/GenBank/DDBJ whole genome shotgun (WGS) entry which is preliminary data.</text>
</comment>
<evidence type="ECO:0000256" key="1">
    <source>
        <dbReference type="SAM" id="MobiDB-lite"/>
    </source>
</evidence>
<evidence type="ECO:0000313" key="3">
    <source>
        <dbReference type="Proteomes" id="UP001054837"/>
    </source>
</evidence>
<feature type="region of interest" description="Disordered" evidence="1">
    <location>
        <begin position="1"/>
        <end position="35"/>
    </location>
</feature>
<reference evidence="2 3" key="1">
    <citation type="submission" date="2021-06" db="EMBL/GenBank/DDBJ databases">
        <title>Caerostris darwini draft genome.</title>
        <authorList>
            <person name="Kono N."/>
            <person name="Arakawa K."/>
        </authorList>
    </citation>
    <scope>NUCLEOTIDE SEQUENCE [LARGE SCALE GENOMIC DNA]</scope>
</reference>
<dbReference type="EMBL" id="BPLQ01008142">
    <property type="protein sequence ID" value="GIY35178.1"/>
    <property type="molecule type" value="Genomic_DNA"/>
</dbReference>
<keyword evidence="3" id="KW-1185">Reference proteome</keyword>
<organism evidence="2 3">
    <name type="scientific">Caerostris darwini</name>
    <dbReference type="NCBI Taxonomy" id="1538125"/>
    <lineage>
        <taxon>Eukaryota</taxon>
        <taxon>Metazoa</taxon>
        <taxon>Ecdysozoa</taxon>
        <taxon>Arthropoda</taxon>
        <taxon>Chelicerata</taxon>
        <taxon>Arachnida</taxon>
        <taxon>Araneae</taxon>
        <taxon>Araneomorphae</taxon>
        <taxon>Entelegynae</taxon>
        <taxon>Araneoidea</taxon>
        <taxon>Araneidae</taxon>
        <taxon>Caerostris</taxon>
    </lineage>
</organism>
<proteinExistence type="predicted"/>
<sequence length="83" mass="9273">MCDRQIFRRESSDLSAAQMPSEAATRSQVRRPVGRSNNRLSKAVWGFNVIGGANDYHSFAERVSHSISPPLCGKKRNGIYDSF</sequence>
<name>A0AAV4SUA4_9ARAC</name>
<dbReference type="AlphaFoldDB" id="A0AAV4SUA4"/>
<protein>
    <submittedName>
        <fullName evidence="2">Uncharacterized protein</fullName>
    </submittedName>
</protein>
<feature type="compositionally biased region" description="Basic and acidic residues" evidence="1">
    <location>
        <begin position="1"/>
        <end position="12"/>
    </location>
</feature>